<proteinExistence type="predicted"/>
<comment type="caution">
    <text evidence="1">The sequence shown here is derived from an EMBL/GenBank/DDBJ whole genome shotgun (WGS) entry which is preliminary data.</text>
</comment>
<accession>A0A2W5PNL4</accession>
<evidence type="ECO:0008006" key="3">
    <source>
        <dbReference type="Google" id="ProtNLM"/>
    </source>
</evidence>
<gene>
    <name evidence="1" type="ORF">DI556_20640</name>
</gene>
<dbReference type="EMBL" id="QFPW01000027">
    <property type="protein sequence ID" value="PZQ46287.1"/>
    <property type="molecule type" value="Genomic_DNA"/>
</dbReference>
<organism evidence="1 2">
    <name type="scientific">Rhodovulum sulfidophilum</name>
    <name type="common">Rhodobacter sulfidophilus</name>
    <dbReference type="NCBI Taxonomy" id="35806"/>
    <lineage>
        <taxon>Bacteria</taxon>
        <taxon>Pseudomonadati</taxon>
        <taxon>Pseudomonadota</taxon>
        <taxon>Alphaproteobacteria</taxon>
        <taxon>Rhodobacterales</taxon>
        <taxon>Paracoccaceae</taxon>
        <taxon>Rhodovulum</taxon>
    </lineage>
</organism>
<reference evidence="1 2" key="1">
    <citation type="submission" date="2017-08" db="EMBL/GenBank/DDBJ databases">
        <title>Infants hospitalized years apart are colonized by the same room-sourced microbial strains.</title>
        <authorList>
            <person name="Brooks B."/>
            <person name="Olm M.R."/>
            <person name="Firek B.A."/>
            <person name="Baker R."/>
            <person name="Thomas B.C."/>
            <person name="Morowitz M.J."/>
            <person name="Banfield J.F."/>
        </authorList>
    </citation>
    <scope>NUCLEOTIDE SEQUENCE [LARGE SCALE GENOMIC DNA]</scope>
    <source>
        <strain evidence="1">S2_005_002_R2_34</strain>
    </source>
</reference>
<dbReference type="SUPFAM" id="SSF103515">
    <property type="entry name" value="Autotransporter"/>
    <property type="match status" value="1"/>
</dbReference>
<sequence>MTLRLSGDLGYSFLSNDSWSPAASLISGVDSFNADTPVPDRFWTLGLGADLVTTGNITIAARYDAAFGSEYQSNGAELRFEYRF</sequence>
<dbReference type="AlphaFoldDB" id="A0A2W5PNL4"/>
<protein>
    <recommendedName>
        <fullName evidence="3">Autotransporter domain-containing protein</fullName>
    </recommendedName>
</protein>
<evidence type="ECO:0000313" key="1">
    <source>
        <dbReference type="EMBL" id="PZQ46287.1"/>
    </source>
</evidence>
<dbReference type="Gene3D" id="2.40.128.130">
    <property type="entry name" value="Autotransporter beta-domain"/>
    <property type="match status" value="1"/>
</dbReference>
<dbReference type="InterPro" id="IPR036709">
    <property type="entry name" value="Autotransporte_beta_dom_sf"/>
</dbReference>
<name>A0A2W5PNL4_RHOSU</name>
<evidence type="ECO:0000313" key="2">
    <source>
        <dbReference type="Proteomes" id="UP000249185"/>
    </source>
</evidence>
<dbReference type="Proteomes" id="UP000249185">
    <property type="component" value="Unassembled WGS sequence"/>
</dbReference>